<dbReference type="InterPro" id="IPR005659">
    <property type="entry name" value="Chemorcpt_Glu_NH3ase_CheD"/>
</dbReference>
<evidence type="ECO:0000256" key="3">
    <source>
        <dbReference type="HAMAP-Rule" id="MF_01440"/>
    </source>
</evidence>
<comment type="function">
    <text evidence="3">Probably deamidates glutamine residues to glutamate on methyl-accepting chemotaxis receptors (MCPs), playing an important role in chemotaxis.</text>
</comment>
<dbReference type="KEGG" id="tprf:A3L09_06155"/>
<dbReference type="PANTHER" id="PTHR35147">
    <property type="entry name" value="CHEMORECEPTOR GLUTAMINE DEAMIDASE CHED-RELATED"/>
    <property type="match status" value="1"/>
</dbReference>
<name>A0A2Z2MBK6_THEPR</name>
<dbReference type="InterPro" id="IPR011324">
    <property type="entry name" value="Cytotoxic_necrot_fac-like_cat"/>
</dbReference>
<dbReference type="GO" id="GO:0050568">
    <property type="term" value="F:protein-glutamine glutaminase activity"/>
    <property type="evidence" value="ECO:0007669"/>
    <property type="project" value="UniProtKB-UniRule"/>
</dbReference>
<dbReference type="PROSITE" id="PS51257">
    <property type="entry name" value="PROKAR_LIPOPROTEIN"/>
    <property type="match status" value="1"/>
</dbReference>
<proteinExistence type="inferred from homology"/>
<keyword evidence="5" id="KW-1185">Reference proteome</keyword>
<keyword evidence="2 3" id="KW-0378">Hydrolase</keyword>
<dbReference type="EMBL" id="CP014862">
    <property type="protein sequence ID" value="ASJ02869.1"/>
    <property type="molecule type" value="Genomic_DNA"/>
</dbReference>
<dbReference type="Proteomes" id="UP000250179">
    <property type="component" value="Chromosome"/>
</dbReference>
<dbReference type="Pfam" id="PF03975">
    <property type="entry name" value="CheD"/>
    <property type="match status" value="1"/>
</dbReference>
<comment type="catalytic activity">
    <reaction evidence="3">
        <text>L-glutaminyl-[protein] + H2O = L-glutamyl-[protein] + NH4(+)</text>
        <dbReference type="Rhea" id="RHEA:16441"/>
        <dbReference type="Rhea" id="RHEA-COMP:10207"/>
        <dbReference type="Rhea" id="RHEA-COMP:10208"/>
        <dbReference type="ChEBI" id="CHEBI:15377"/>
        <dbReference type="ChEBI" id="CHEBI:28938"/>
        <dbReference type="ChEBI" id="CHEBI:29973"/>
        <dbReference type="ChEBI" id="CHEBI:30011"/>
        <dbReference type="EC" id="3.5.1.44"/>
    </reaction>
</comment>
<dbReference type="HAMAP" id="MF_01440">
    <property type="entry name" value="CheD"/>
    <property type="match status" value="1"/>
</dbReference>
<reference evidence="4 5" key="1">
    <citation type="submission" date="2016-03" db="EMBL/GenBank/DDBJ databases">
        <title>Complete genome sequence of Thermococcus profundus strain DT5432.</title>
        <authorList>
            <person name="Oger P.M."/>
        </authorList>
    </citation>
    <scope>NUCLEOTIDE SEQUENCE [LARGE SCALE GENOMIC DNA]</scope>
    <source>
        <strain evidence="4 5">DT 5432</strain>
    </source>
</reference>
<dbReference type="InterPro" id="IPR038592">
    <property type="entry name" value="CheD-like_sf"/>
</dbReference>
<dbReference type="OrthoDB" id="10499at2157"/>
<dbReference type="GeneID" id="33319979"/>
<evidence type="ECO:0000256" key="2">
    <source>
        <dbReference type="ARBA" id="ARBA00022801"/>
    </source>
</evidence>
<dbReference type="PANTHER" id="PTHR35147:SF1">
    <property type="entry name" value="CHEMORECEPTOR GLUTAMINE DEAMIDASE CHED-RELATED"/>
    <property type="match status" value="1"/>
</dbReference>
<evidence type="ECO:0000313" key="4">
    <source>
        <dbReference type="EMBL" id="ASJ02869.1"/>
    </source>
</evidence>
<dbReference type="EC" id="3.5.1.44" evidence="3"/>
<dbReference type="RefSeq" id="WP_088858124.1">
    <property type="nucleotide sequence ID" value="NZ_CP014862.1"/>
</dbReference>
<sequence>MEIKVGIGDHAVAKKTGIISTYGLGSCVGITLYDRLTKVGGLLHALLPESSRYGGKGNPAKYVDTGLELLIRDMVKLGASPRRLEAKLFGGAHMFSNVNNENLMIGKKNVEVAKRELRKRGIKLVAEDTGGRGGRTIYLDVSTGKVRMRKVSGGKVMETVF</sequence>
<evidence type="ECO:0000256" key="1">
    <source>
        <dbReference type="ARBA" id="ARBA00022500"/>
    </source>
</evidence>
<protein>
    <recommendedName>
        <fullName evidence="3">Probable chemoreceptor glutamine deamidase CheD</fullName>
        <ecNumber evidence="3">3.5.1.44</ecNumber>
    </recommendedName>
</protein>
<organism evidence="4 5">
    <name type="scientific">Thermococcus profundus</name>
    <dbReference type="NCBI Taxonomy" id="49899"/>
    <lineage>
        <taxon>Archaea</taxon>
        <taxon>Methanobacteriati</taxon>
        <taxon>Methanobacteriota</taxon>
        <taxon>Thermococci</taxon>
        <taxon>Thermococcales</taxon>
        <taxon>Thermococcaceae</taxon>
        <taxon>Thermococcus</taxon>
    </lineage>
</organism>
<gene>
    <name evidence="3" type="primary">cheD</name>
    <name evidence="4" type="ORF">A3L09_06155</name>
</gene>
<dbReference type="CDD" id="cd16352">
    <property type="entry name" value="CheD"/>
    <property type="match status" value="1"/>
</dbReference>
<comment type="similarity">
    <text evidence="3">Belongs to the CheD family.</text>
</comment>
<dbReference type="GO" id="GO:0006935">
    <property type="term" value="P:chemotaxis"/>
    <property type="evidence" value="ECO:0007669"/>
    <property type="project" value="UniProtKB-UniRule"/>
</dbReference>
<accession>A0A2Z2MBK6</accession>
<keyword evidence="1 3" id="KW-0145">Chemotaxis</keyword>
<evidence type="ECO:0000313" key="5">
    <source>
        <dbReference type="Proteomes" id="UP000250179"/>
    </source>
</evidence>
<dbReference type="SUPFAM" id="SSF64438">
    <property type="entry name" value="CNF1/YfiH-like putative cysteine hydrolases"/>
    <property type="match status" value="1"/>
</dbReference>
<dbReference type="AlphaFoldDB" id="A0A2Z2MBK6"/>
<dbReference type="Gene3D" id="3.30.1330.200">
    <property type="match status" value="1"/>
</dbReference>